<gene>
    <name evidence="7" type="ORF">NLU13_7231</name>
</gene>
<comment type="subcellular location">
    <subcellularLocation>
        <location evidence="1">Nucleus</location>
    </subcellularLocation>
</comment>
<keyword evidence="2" id="KW-0749">Sporulation</keyword>
<evidence type="ECO:0000259" key="6">
    <source>
        <dbReference type="PROSITE" id="PS51821"/>
    </source>
</evidence>
<evidence type="ECO:0000256" key="5">
    <source>
        <dbReference type="ARBA" id="ARBA00023242"/>
    </source>
</evidence>
<accession>A0AA39L5C5</accession>
<evidence type="ECO:0000256" key="3">
    <source>
        <dbReference type="ARBA" id="ARBA00023015"/>
    </source>
</evidence>
<keyword evidence="8" id="KW-1185">Reference proteome</keyword>
<evidence type="ECO:0000256" key="2">
    <source>
        <dbReference type="ARBA" id="ARBA00022969"/>
    </source>
</evidence>
<proteinExistence type="predicted"/>
<evidence type="ECO:0000256" key="1">
    <source>
        <dbReference type="ARBA" id="ARBA00004123"/>
    </source>
</evidence>
<name>A0AA39L5C5_SARSR</name>
<sequence>MATNHQAFGYGDHFPAHTALGSLYSGLGELPTVPDNSDAQTKFVGNSQLMLVLRQAPVHARVALGKEKDRKPIDPPPVVQLIDKRNEIKSDLYNIPENFDIHTKLPEVSSTYLTGSLVSSIHRLKDSLSTEGGFFVFGDLCVKQEGRYRLRFTLYERDPFPENGSYSFVSELVSNVFTVYASRKFPGMTESTTLTRMFSDQGVKLRLRKETRTLTTRKRGRPAMDSLEVLMGRDTKRQSTDPDGVFAQSYDNLVPSPLDSSTSAPIGFPAPPFHNTNIPMSRHVSSTLPFATSHYYMANFPAPSFQ</sequence>
<feature type="domain" description="Velvet" evidence="6">
    <location>
        <begin position="44"/>
        <end position="208"/>
    </location>
</feature>
<dbReference type="AlphaFoldDB" id="A0AA39L5C5"/>
<comment type="caution">
    <text evidence="7">The sequence shown here is derived from an EMBL/GenBank/DDBJ whole genome shotgun (WGS) entry which is preliminary data.</text>
</comment>
<dbReference type="InterPro" id="IPR021740">
    <property type="entry name" value="Velvet"/>
</dbReference>
<keyword evidence="5" id="KW-0539">Nucleus</keyword>
<dbReference type="PANTHER" id="PTHR33572">
    <property type="entry name" value="SPORE DEVELOPMENT REGULATOR VOSA"/>
    <property type="match status" value="1"/>
</dbReference>
<keyword evidence="3" id="KW-0805">Transcription regulation</keyword>
<dbReference type="PANTHER" id="PTHR33572:SF18">
    <property type="entry name" value="SPORE DEVELOPMENT REGULATOR VOSA"/>
    <property type="match status" value="1"/>
</dbReference>
<dbReference type="EMBL" id="JAPDFR010000007">
    <property type="protein sequence ID" value="KAK0384753.1"/>
    <property type="molecule type" value="Genomic_DNA"/>
</dbReference>
<dbReference type="InterPro" id="IPR037525">
    <property type="entry name" value="Velvet_dom"/>
</dbReference>
<organism evidence="7 8">
    <name type="scientific">Sarocladium strictum</name>
    <name type="common">Black bundle disease fungus</name>
    <name type="synonym">Acremonium strictum</name>
    <dbReference type="NCBI Taxonomy" id="5046"/>
    <lineage>
        <taxon>Eukaryota</taxon>
        <taxon>Fungi</taxon>
        <taxon>Dikarya</taxon>
        <taxon>Ascomycota</taxon>
        <taxon>Pezizomycotina</taxon>
        <taxon>Sordariomycetes</taxon>
        <taxon>Hypocreomycetidae</taxon>
        <taxon>Hypocreales</taxon>
        <taxon>Sarocladiaceae</taxon>
        <taxon>Sarocladium</taxon>
    </lineage>
</organism>
<dbReference type="PROSITE" id="PS51821">
    <property type="entry name" value="VELVET"/>
    <property type="match status" value="1"/>
</dbReference>
<dbReference type="Gene3D" id="2.60.40.3960">
    <property type="entry name" value="Velvet domain"/>
    <property type="match status" value="1"/>
</dbReference>
<evidence type="ECO:0000313" key="8">
    <source>
        <dbReference type="Proteomes" id="UP001175261"/>
    </source>
</evidence>
<protein>
    <recommendedName>
        <fullName evidence="6">Velvet domain-containing protein</fullName>
    </recommendedName>
</protein>
<dbReference type="Pfam" id="PF11754">
    <property type="entry name" value="Velvet"/>
    <property type="match status" value="2"/>
</dbReference>
<keyword evidence="4" id="KW-0804">Transcription</keyword>
<dbReference type="GO" id="GO:0030435">
    <property type="term" value="P:sporulation resulting in formation of a cellular spore"/>
    <property type="evidence" value="ECO:0007669"/>
    <property type="project" value="UniProtKB-KW"/>
</dbReference>
<dbReference type="InterPro" id="IPR038491">
    <property type="entry name" value="Velvet_dom_sf"/>
</dbReference>
<dbReference type="GO" id="GO:0005634">
    <property type="term" value="C:nucleus"/>
    <property type="evidence" value="ECO:0007669"/>
    <property type="project" value="UniProtKB-SubCell"/>
</dbReference>
<evidence type="ECO:0000256" key="4">
    <source>
        <dbReference type="ARBA" id="ARBA00023163"/>
    </source>
</evidence>
<evidence type="ECO:0000313" key="7">
    <source>
        <dbReference type="EMBL" id="KAK0384753.1"/>
    </source>
</evidence>
<reference evidence="7" key="1">
    <citation type="submission" date="2022-10" db="EMBL/GenBank/DDBJ databases">
        <title>Determination and structural analysis of whole genome sequence of Sarocladium strictum F4-1.</title>
        <authorList>
            <person name="Hu L."/>
            <person name="Jiang Y."/>
        </authorList>
    </citation>
    <scope>NUCLEOTIDE SEQUENCE</scope>
    <source>
        <strain evidence="7">F4-1</strain>
    </source>
</reference>
<dbReference type="Proteomes" id="UP001175261">
    <property type="component" value="Unassembled WGS sequence"/>
</dbReference>